<evidence type="ECO:0000313" key="2">
    <source>
        <dbReference type="EMBL" id="KAK9161134.1"/>
    </source>
</evidence>
<accession>A0AAP0L0B0</accession>
<feature type="region of interest" description="Disordered" evidence="1">
    <location>
        <begin position="42"/>
        <end position="75"/>
    </location>
</feature>
<protein>
    <submittedName>
        <fullName evidence="2">Uncharacterized protein</fullName>
    </submittedName>
</protein>
<evidence type="ECO:0000256" key="1">
    <source>
        <dbReference type="SAM" id="MobiDB-lite"/>
    </source>
</evidence>
<dbReference type="Proteomes" id="UP001420932">
    <property type="component" value="Unassembled WGS sequence"/>
</dbReference>
<comment type="caution">
    <text evidence="2">The sequence shown here is derived from an EMBL/GenBank/DDBJ whole genome shotgun (WGS) entry which is preliminary data.</text>
</comment>
<reference evidence="2 3" key="1">
    <citation type="submission" date="2024-01" db="EMBL/GenBank/DDBJ databases">
        <title>Genome assemblies of Stephania.</title>
        <authorList>
            <person name="Yang L."/>
        </authorList>
    </citation>
    <scope>NUCLEOTIDE SEQUENCE [LARGE SCALE GENOMIC DNA]</scope>
    <source>
        <strain evidence="2">YNDBR</strain>
        <tissue evidence="2">Leaf</tissue>
    </source>
</reference>
<gene>
    <name evidence="2" type="ORF">Syun_007475</name>
</gene>
<name>A0AAP0L0B0_9MAGN</name>
<evidence type="ECO:0000313" key="3">
    <source>
        <dbReference type="Proteomes" id="UP001420932"/>
    </source>
</evidence>
<sequence>MPGLVIGEEYGWKERDRLGTTRRTGEHNVLASSIGLDIDGSDRPMDIALTPNRHLKQPPDERIKDNNSSSSTKDLGVHSDKEIKYIVWGEAILEMYVTLDMGHANMEFDLHKEIKIARTILCSQLVEEETDVVGRHEQPDPNLQCERLDTDKGKTNEGTWGLPRLRN</sequence>
<feature type="region of interest" description="Disordered" evidence="1">
    <location>
        <begin position="132"/>
        <end position="167"/>
    </location>
</feature>
<organism evidence="2 3">
    <name type="scientific">Stephania yunnanensis</name>
    <dbReference type="NCBI Taxonomy" id="152371"/>
    <lineage>
        <taxon>Eukaryota</taxon>
        <taxon>Viridiplantae</taxon>
        <taxon>Streptophyta</taxon>
        <taxon>Embryophyta</taxon>
        <taxon>Tracheophyta</taxon>
        <taxon>Spermatophyta</taxon>
        <taxon>Magnoliopsida</taxon>
        <taxon>Ranunculales</taxon>
        <taxon>Menispermaceae</taxon>
        <taxon>Menispermoideae</taxon>
        <taxon>Cissampelideae</taxon>
        <taxon>Stephania</taxon>
    </lineage>
</organism>
<dbReference type="EMBL" id="JBBNAF010000003">
    <property type="protein sequence ID" value="KAK9161134.1"/>
    <property type="molecule type" value="Genomic_DNA"/>
</dbReference>
<keyword evidence="3" id="KW-1185">Reference proteome</keyword>
<dbReference type="AlphaFoldDB" id="A0AAP0L0B0"/>
<feature type="compositionally biased region" description="Basic and acidic residues" evidence="1">
    <location>
        <begin position="146"/>
        <end position="155"/>
    </location>
</feature>
<proteinExistence type="predicted"/>